<dbReference type="SUPFAM" id="SSF47576">
    <property type="entry name" value="Calponin-homology domain, CH-domain"/>
    <property type="match status" value="1"/>
</dbReference>
<proteinExistence type="inferred from homology"/>
<evidence type="ECO:0000256" key="17">
    <source>
        <dbReference type="SAM" id="Coils"/>
    </source>
</evidence>
<evidence type="ECO:0000313" key="23">
    <source>
        <dbReference type="Proteomes" id="UP000245119"/>
    </source>
</evidence>
<keyword evidence="12" id="KW-0503">Monooxygenase</keyword>
<dbReference type="SUPFAM" id="SSF57716">
    <property type="entry name" value="Glucocorticoid receptor-like (DNA-binding domain)"/>
    <property type="match status" value="1"/>
</dbReference>
<comment type="similarity">
    <text evidence="3">Belongs to the Mical family.</text>
</comment>
<dbReference type="STRING" id="400727.A0A2T7P3T4"/>
<keyword evidence="17" id="KW-0175">Coiled coil</keyword>
<feature type="domain" description="Calponin-homology (CH)" evidence="19">
    <location>
        <begin position="294"/>
        <end position="400"/>
    </location>
</feature>
<organism evidence="22 23">
    <name type="scientific">Pomacea canaliculata</name>
    <name type="common">Golden apple snail</name>
    <dbReference type="NCBI Taxonomy" id="400727"/>
    <lineage>
        <taxon>Eukaryota</taxon>
        <taxon>Metazoa</taxon>
        <taxon>Spiralia</taxon>
        <taxon>Lophotrochozoa</taxon>
        <taxon>Mollusca</taxon>
        <taxon>Gastropoda</taxon>
        <taxon>Caenogastropoda</taxon>
        <taxon>Architaenioglossa</taxon>
        <taxon>Ampullarioidea</taxon>
        <taxon>Ampullariidae</taxon>
        <taxon>Pomacea</taxon>
    </lineage>
</organism>
<dbReference type="InterPro" id="IPR050540">
    <property type="entry name" value="F-actin_Monoox_Mical"/>
</dbReference>
<feature type="compositionally biased region" description="Basic and acidic residues" evidence="18">
    <location>
        <begin position="696"/>
        <end position="727"/>
    </location>
</feature>
<dbReference type="Gene3D" id="3.50.50.60">
    <property type="entry name" value="FAD/NAD(P)-binding domain"/>
    <property type="match status" value="1"/>
</dbReference>
<evidence type="ECO:0000256" key="7">
    <source>
        <dbReference type="ARBA" id="ARBA00022723"/>
    </source>
</evidence>
<dbReference type="PROSITE" id="PS51848">
    <property type="entry name" value="BMERB"/>
    <property type="match status" value="1"/>
</dbReference>
<keyword evidence="11" id="KW-0560">Oxidoreductase</keyword>
<evidence type="ECO:0000256" key="13">
    <source>
        <dbReference type="ARBA" id="ARBA00023038"/>
    </source>
</evidence>
<keyword evidence="6" id="KW-0285">Flavoprotein</keyword>
<dbReference type="PROSITE" id="PS50023">
    <property type="entry name" value="LIM_DOMAIN_2"/>
    <property type="match status" value="1"/>
</dbReference>
<reference evidence="22 23" key="1">
    <citation type="submission" date="2018-04" db="EMBL/GenBank/DDBJ databases">
        <title>The genome of golden apple snail Pomacea canaliculata provides insight into stress tolerance and invasive adaptation.</title>
        <authorList>
            <person name="Liu C."/>
            <person name="Liu B."/>
            <person name="Ren Y."/>
            <person name="Zhang Y."/>
            <person name="Wang H."/>
            <person name="Li S."/>
            <person name="Jiang F."/>
            <person name="Yin L."/>
            <person name="Zhang G."/>
            <person name="Qian W."/>
            <person name="Fan W."/>
        </authorList>
    </citation>
    <scope>NUCLEOTIDE SEQUENCE [LARGE SCALE GENOMIC DNA]</scope>
    <source>
        <strain evidence="22">SZHN2017</strain>
        <tissue evidence="22">Muscle</tissue>
    </source>
</reference>
<keyword evidence="5" id="KW-0963">Cytoplasm</keyword>
<dbReference type="GO" id="GO:0003779">
    <property type="term" value="F:actin binding"/>
    <property type="evidence" value="ECO:0007669"/>
    <property type="project" value="UniProtKB-KW"/>
</dbReference>
<dbReference type="SMART" id="SM01203">
    <property type="entry name" value="DUF3585"/>
    <property type="match status" value="1"/>
</dbReference>
<keyword evidence="9 16" id="KW-0862">Zinc</keyword>
<evidence type="ECO:0000313" key="22">
    <source>
        <dbReference type="EMBL" id="PVD28070.1"/>
    </source>
</evidence>
<feature type="compositionally biased region" description="Basic and acidic residues" evidence="18">
    <location>
        <begin position="442"/>
        <end position="459"/>
    </location>
</feature>
<dbReference type="PANTHER" id="PTHR23167">
    <property type="entry name" value="CALPONIN HOMOLOGY DOMAIN-CONTAINING PROTEIN DDB_G0272472-RELATED"/>
    <property type="match status" value="1"/>
</dbReference>
<evidence type="ECO:0000259" key="20">
    <source>
        <dbReference type="PROSITE" id="PS50023"/>
    </source>
</evidence>
<dbReference type="PROSITE" id="PS50021">
    <property type="entry name" value="CH"/>
    <property type="match status" value="1"/>
</dbReference>
<evidence type="ECO:0000256" key="1">
    <source>
        <dbReference type="ARBA" id="ARBA00001974"/>
    </source>
</evidence>
<keyword evidence="7 16" id="KW-0479">Metal-binding</keyword>
<evidence type="ECO:0000256" key="14">
    <source>
        <dbReference type="ARBA" id="ARBA00023203"/>
    </source>
</evidence>
<dbReference type="EMBL" id="PZQS01000006">
    <property type="protein sequence ID" value="PVD28070.1"/>
    <property type="molecule type" value="Genomic_DNA"/>
</dbReference>
<evidence type="ECO:0000256" key="6">
    <source>
        <dbReference type="ARBA" id="ARBA00022630"/>
    </source>
</evidence>
<feature type="region of interest" description="Disordered" evidence="18">
    <location>
        <begin position="432"/>
        <end position="601"/>
    </location>
</feature>
<evidence type="ECO:0000259" key="21">
    <source>
        <dbReference type="PROSITE" id="PS51848"/>
    </source>
</evidence>
<evidence type="ECO:0000256" key="18">
    <source>
        <dbReference type="SAM" id="MobiDB-lite"/>
    </source>
</evidence>
<dbReference type="Pfam" id="PF00307">
    <property type="entry name" value="CH"/>
    <property type="match status" value="1"/>
</dbReference>
<dbReference type="InterPro" id="IPR001715">
    <property type="entry name" value="CH_dom"/>
</dbReference>
<dbReference type="GO" id="GO:0120501">
    <property type="term" value="F:F-actin monooxygenase activity"/>
    <property type="evidence" value="ECO:0007669"/>
    <property type="project" value="UniProtKB-EC"/>
</dbReference>
<evidence type="ECO:0000256" key="4">
    <source>
        <dbReference type="ARBA" id="ARBA00012709"/>
    </source>
</evidence>
<feature type="compositionally biased region" description="Basic and acidic residues" evidence="18">
    <location>
        <begin position="735"/>
        <end position="748"/>
    </location>
</feature>
<feature type="domain" description="LIM zinc-binding" evidence="20">
    <location>
        <begin position="609"/>
        <end position="675"/>
    </location>
</feature>
<evidence type="ECO:0000256" key="9">
    <source>
        <dbReference type="ARBA" id="ARBA00022833"/>
    </source>
</evidence>
<keyword evidence="23" id="KW-1185">Reference proteome</keyword>
<feature type="domain" description="BMERB" evidence="21">
    <location>
        <begin position="849"/>
        <end position="999"/>
    </location>
</feature>
<evidence type="ECO:0000259" key="19">
    <source>
        <dbReference type="PROSITE" id="PS50021"/>
    </source>
</evidence>
<dbReference type="PANTHER" id="PTHR23167:SF54">
    <property type="entry name" value="[F-ACTIN]-MONOOXYGENASE MICAL"/>
    <property type="match status" value="1"/>
</dbReference>
<dbReference type="OrthoDB" id="20799at2759"/>
<evidence type="ECO:0000256" key="15">
    <source>
        <dbReference type="ARBA" id="ARBA00049522"/>
    </source>
</evidence>
<dbReference type="GO" id="GO:0046872">
    <property type="term" value="F:metal ion binding"/>
    <property type="evidence" value="ECO:0007669"/>
    <property type="project" value="UniProtKB-KW"/>
</dbReference>
<dbReference type="AlphaFoldDB" id="A0A2T7P3T4"/>
<evidence type="ECO:0000256" key="3">
    <source>
        <dbReference type="ARBA" id="ARBA00008223"/>
    </source>
</evidence>
<feature type="compositionally biased region" description="Basic residues" evidence="18">
    <location>
        <begin position="749"/>
        <end position="762"/>
    </location>
</feature>
<feature type="compositionally biased region" description="Basic and acidic residues" evidence="18">
    <location>
        <begin position="763"/>
        <end position="773"/>
    </location>
</feature>
<name>A0A2T7P3T4_POMCA</name>
<comment type="cofactor">
    <cofactor evidence="1">
        <name>FAD</name>
        <dbReference type="ChEBI" id="CHEBI:57692"/>
    </cofactor>
</comment>
<evidence type="ECO:0000256" key="10">
    <source>
        <dbReference type="ARBA" id="ARBA00022857"/>
    </source>
</evidence>
<evidence type="ECO:0000256" key="2">
    <source>
        <dbReference type="ARBA" id="ARBA00004496"/>
    </source>
</evidence>
<dbReference type="SMART" id="SM00033">
    <property type="entry name" value="CH"/>
    <property type="match status" value="1"/>
</dbReference>
<keyword evidence="14" id="KW-0009">Actin-binding</keyword>
<dbReference type="Gene3D" id="2.10.110.10">
    <property type="entry name" value="Cysteine Rich Protein"/>
    <property type="match status" value="1"/>
</dbReference>
<keyword evidence="8" id="KW-0274">FAD</keyword>
<sequence length="1043" mass="119427">MCCWFSEKFKRKELRGKLAIAITANFVNNNTKEDAQVEEISGVAAIYNQELFAKLKEKTGIDLENIVYYKDDTHYFVMTAKKQSLLQKGVLKQNHTDVVALLKSDNVNQDALMDYAKDAAKFTTEYKLQFQEFAKDHRGKPDIAVFDFTSMFAAENACCVKERNGHRLLMGLVGDSLLEPFWPMGTGCARGFLGVFDAAWMILNWSKGEMTPLKIIAERESIYSILSQTTPERVIKDYEKYSIDPKTRYPNLNKCCLKKRQVAHLYDGIIDPKEFEDEAEVQQPNNTRTTGASSTDRHNLLIWCQQVLNNGNYSGVNITNFTTSWHSGLGFCALIHAFHPRLIKNMQSLPGRSVAEVNQLAFDVARRELGVTPLMTGKEMASCKEPDELTVRAYLSQFYELFKDKPLTSANLKNKQTKISLDRPVRLIPEKLDSLPRNVKNRTLDRKKDQLQIDKKQKEASTSGPLRNTAKSSAKQAEDASEEPLLSSEETGQETKKRSFFSRRRKKEEKRDKELETNVSENIQLTKSPQHQHALSQTVTRQSHDAQAGGKVKAMKEKLEKIQSEAEEGVQRKEIKGKKAPTENLQKSPAARTPQKQPQAQGQVVPASELCYFCHKRVYLMERLTAEGFFFHHKCFKCSFCQVELRIINYESERLRDGIVNFYCARHAVPEKRIATGIYRKRPLDRTNTPEENVAEEVKTSEKGEQRSEAAQHKKTTTKAEETKHEPIISLSPAGDDKNKDFTDSTQKKDKKKKDKKIKFKKGKENKTTKNLEESDGVEVADREKGETNLPSLPQLRQALEKLLSKAPKIKTSGADITDFASFLLDEDEKSESSKDQALKKQEKMVTLQQKRAEQQRLFAAQEIQRRLQEIDLHMQELEQQGKQLEKEIRDKGTDYDIKDQAMGKWMNLIKEKNILMRHEAKLVLRAKELELEDTQTRLQLKLNETSKKQDKEKAPMELAEERQIINDLTNVIKQRIALGTQLEDDKHREEDEDQSVEAMMKEKGFLLVPLPYSHQLKLGSIENLAIVVYVQATYPSSSWDAL</sequence>
<dbReference type="Pfam" id="PF12130">
    <property type="entry name" value="bMERB_dom"/>
    <property type="match status" value="1"/>
</dbReference>
<dbReference type="InterPro" id="IPR022735">
    <property type="entry name" value="bMERB_dom"/>
</dbReference>
<feature type="compositionally biased region" description="Basic residues" evidence="18">
    <location>
        <begin position="498"/>
        <end position="508"/>
    </location>
</feature>
<comment type="subcellular location">
    <subcellularLocation>
        <location evidence="2">Cytoplasm</location>
    </subcellularLocation>
</comment>
<dbReference type="Pfam" id="PF00412">
    <property type="entry name" value="LIM"/>
    <property type="match status" value="1"/>
</dbReference>
<evidence type="ECO:0000256" key="8">
    <source>
        <dbReference type="ARBA" id="ARBA00022827"/>
    </source>
</evidence>
<comment type="catalytic activity">
    <reaction evidence="15">
        <text>L-methionyl-[F-actin] + NADPH + O2 + H(+) = L-methionyl-(R)-S-oxide-[F-actin] + NADP(+) + H2O</text>
        <dbReference type="Rhea" id="RHEA:51308"/>
        <dbReference type="Rhea" id="RHEA-COMP:12953"/>
        <dbReference type="Rhea" id="RHEA-COMP:12956"/>
        <dbReference type="ChEBI" id="CHEBI:15377"/>
        <dbReference type="ChEBI" id="CHEBI:15378"/>
        <dbReference type="ChEBI" id="CHEBI:15379"/>
        <dbReference type="ChEBI" id="CHEBI:16044"/>
        <dbReference type="ChEBI" id="CHEBI:45764"/>
        <dbReference type="ChEBI" id="CHEBI:57783"/>
        <dbReference type="ChEBI" id="CHEBI:58349"/>
        <dbReference type="EC" id="1.14.13.225"/>
    </reaction>
</comment>
<feature type="compositionally biased region" description="Polar residues" evidence="18">
    <location>
        <begin position="517"/>
        <end position="541"/>
    </location>
</feature>
<accession>A0A2T7P3T4</accession>
<evidence type="ECO:0000256" key="12">
    <source>
        <dbReference type="ARBA" id="ARBA00023033"/>
    </source>
</evidence>
<dbReference type="Pfam" id="PF25413">
    <property type="entry name" value="Rossman_Mical"/>
    <property type="match status" value="1"/>
</dbReference>
<feature type="compositionally biased region" description="Polar residues" evidence="18">
    <location>
        <begin position="460"/>
        <end position="475"/>
    </location>
</feature>
<dbReference type="Gene3D" id="1.10.418.10">
    <property type="entry name" value="Calponin-like domain"/>
    <property type="match status" value="1"/>
</dbReference>
<dbReference type="InterPro" id="IPR036872">
    <property type="entry name" value="CH_dom_sf"/>
</dbReference>
<dbReference type="PROSITE" id="PS00478">
    <property type="entry name" value="LIM_DOMAIN_1"/>
    <property type="match status" value="1"/>
</dbReference>
<evidence type="ECO:0000256" key="11">
    <source>
        <dbReference type="ARBA" id="ARBA00023002"/>
    </source>
</evidence>
<evidence type="ECO:0000256" key="5">
    <source>
        <dbReference type="ARBA" id="ARBA00022490"/>
    </source>
</evidence>
<dbReference type="SMART" id="SM00132">
    <property type="entry name" value="LIM"/>
    <property type="match status" value="1"/>
</dbReference>
<gene>
    <name evidence="22" type="ORF">C0Q70_10651</name>
</gene>
<dbReference type="Proteomes" id="UP000245119">
    <property type="component" value="Linkage Group LG6"/>
</dbReference>
<dbReference type="GO" id="GO:0005737">
    <property type="term" value="C:cytoplasm"/>
    <property type="evidence" value="ECO:0007669"/>
    <property type="project" value="UniProtKB-SubCell"/>
</dbReference>
<dbReference type="InterPro" id="IPR001781">
    <property type="entry name" value="Znf_LIM"/>
</dbReference>
<feature type="coiled-coil region" evidence="17">
    <location>
        <begin position="861"/>
        <end position="895"/>
    </location>
</feature>
<feature type="compositionally biased region" description="Basic and acidic residues" evidence="18">
    <location>
        <begin position="554"/>
        <end position="574"/>
    </location>
</feature>
<dbReference type="InterPro" id="IPR036188">
    <property type="entry name" value="FAD/NAD-bd_sf"/>
</dbReference>
<comment type="caution">
    <text evidence="22">The sequence shown here is derived from an EMBL/GenBank/DDBJ whole genome shotgun (WGS) entry which is preliminary data.</text>
</comment>
<keyword evidence="13 16" id="KW-0440">LIM domain</keyword>
<dbReference type="InterPro" id="IPR057494">
    <property type="entry name" value="Rossman_Mical"/>
</dbReference>
<protein>
    <recommendedName>
        <fullName evidence="4">F-actin monooxygenase</fullName>
        <ecNumber evidence="4">1.14.13.225</ecNumber>
    </recommendedName>
</protein>
<dbReference type="EC" id="1.14.13.225" evidence="4"/>
<feature type="region of interest" description="Disordered" evidence="18">
    <location>
        <begin position="684"/>
        <end position="791"/>
    </location>
</feature>
<keyword evidence="10" id="KW-0521">NADP</keyword>
<evidence type="ECO:0000256" key="16">
    <source>
        <dbReference type="PROSITE-ProRule" id="PRU00125"/>
    </source>
</evidence>